<comment type="caution">
    <text evidence="10">The sequence shown here is derived from an EMBL/GenBank/DDBJ whole genome shotgun (WGS) entry which is preliminary data.</text>
</comment>
<evidence type="ECO:0000256" key="2">
    <source>
        <dbReference type="ARBA" id="ARBA00022692"/>
    </source>
</evidence>
<evidence type="ECO:0000256" key="1">
    <source>
        <dbReference type="ARBA" id="ARBA00004141"/>
    </source>
</evidence>
<keyword evidence="3" id="KW-0677">Repeat</keyword>
<proteinExistence type="predicted"/>
<evidence type="ECO:0000256" key="7">
    <source>
        <dbReference type="PROSITE-ProRule" id="PRU00023"/>
    </source>
</evidence>
<evidence type="ECO:0000256" key="8">
    <source>
        <dbReference type="SAM" id="Phobius"/>
    </source>
</evidence>
<feature type="transmembrane region" description="Helical" evidence="8">
    <location>
        <begin position="487"/>
        <end position="513"/>
    </location>
</feature>
<dbReference type="SMART" id="SM00248">
    <property type="entry name" value="ANK"/>
    <property type="match status" value="7"/>
</dbReference>
<evidence type="ECO:0000256" key="4">
    <source>
        <dbReference type="ARBA" id="ARBA00022989"/>
    </source>
</evidence>
<dbReference type="InterPro" id="IPR036770">
    <property type="entry name" value="Ankyrin_rpt-contain_sf"/>
</dbReference>
<organism evidence="10 11">
    <name type="scientific">Rubus argutus</name>
    <name type="common">Southern blackberry</name>
    <dbReference type="NCBI Taxonomy" id="59490"/>
    <lineage>
        <taxon>Eukaryota</taxon>
        <taxon>Viridiplantae</taxon>
        <taxon>Streptophyta</taxon>
        <taxon>Embryophyta</taxon>
        <taxon>Tracheophyta</taxon>
        <taxon>Spermatophyta</taxon>
        <taxon>Magnoliopsida</taxon>
        <taxon>eudicotyledons</taxon>
        <taxon>Gunneridae</taxon>
        <taxon>Pentapetalae</taxon>
        <taxon>rosids</taxon>
        <taxon>fabids</taxon>
        <taxon>Rosales</taxon>
        <taxon>Rosaceae</taxon>
        <taxon>Rosoideae</taxon>
        <taxon>Rosoideae incertae sedis</taxon>
        <taxon>Rubus</taxon>
    </lineage>
</organism>
<dbReference type="Pfam" id="PF13962">
    <property type="entry name" value="PGG"/>
    <property type="match status" value="1"/>
</dbReference>
<dbReference type="Pfam" id="PF12796">
    <property type="entry name" value="Ank_2"/>
    <property type="match status" value="3"/>
</dbReference>
<dbReference type="EMBL" id="JBEDUW010000003">
    <property type="protein sequence ID" value="KAK9938638.1"/>
    <property type="molecule type" value="Genomic_DNA"/>
</dbReference>
<feature type="domain" description="PGG" evidence="9">
    <location>
        <begin position="373"/>
        <end position="481"/>
    </location>
</feature>
<dbReference type="PANTHER" id="PTHR24186:SF46">
    <property type="entry name" value="PROTEIN ACCELERATED CELL DEATH 6-LIKE"/>
    <property type="match status" value="1"/>
</dbReference>
<evidence type="ECO:0000256" key="5">
    <source>
        <dbReference type="ARBA" id="ARBA00023043"/>
    </source>
</evidence>
<gene>
    <name evidence="10" type="ORF">M0R45_015363</name>
</gene>
<reference evidence="10 11" key="1">
    <citation type="journal article" date="2023" name="G3 (Bethesda)">
        <title>A chromosome-length genome assembly and annotation of blackberry (Rubus argutus, cv. 'Hillquist').</title>
        <authorList>
            <person name="Bruna T."/>
            <person name="Aryal R."/>
            <person name="Dudchenko O."/>
            <person name="Sargent D.J."/>
            <person name="Mead D."/>
            <person name="Buti M."/>
            <person name="Cavallini A."/>
            <person name="Hytonen T."/>
            <person name="Andres J."/>
            <person name="Pham M."/>
            <person name="Weisz D."/>
            <person name="Mascagni F."/>
            <person name="Usai G."/>
            <person name="Natali L."/>
            <person name="Bassil N."/>
            <person name="Fernandez G.E."/>
            <person name="Lomsadze A."/>
            <person name="Armour M."/>
            <person name="Olukolu B."/>
            <person name="Poorten T."/>
            <person name="Britton C."/>
            <person name="Davik J."/>
            <person name="Ashrafi H."/>
            <person name="Aiden E.L."/>
            <person name="Borodovsky M."/>
            <person name="Worthington M."/>
        </authorList>
    </citation>
    <scope>NUCLEOTIDE SEQUENCE [LARGE SCALE GENOMIC DNA]</scope>
    <source>
        <strain evidence="10">PI 553951</strain>
    </source>
</reference>
<comment type="subcellular location">
    <subcellularLocation>
        <location evidence="1">Membrane</location>
        <topology evidence="1">Multi-pass membrane protein</topology>
    </subcellularLocation>
</comment>
<name>A0AAW1XRH3_RUBAR</name>
<dbReference type="PANTHER" id="PTHR24186">
    <property type="entry name" value="PROTEIN PHOSPHATASE 1 REGULATORY SUBUNIT"/>
    <property type="match status" value="1"/>
</dbReference>
<sequence length="550" mass="61015">MHQNQIQDADHSKLYHQLYRYASEGRQNGFITAIEKIMKLHPPLLLVKNFEGDTALHVAAKIGGGDDNMIRYIMEHVNLDSGEGQATDIENVDISVFRMKNDDENTPLHEALINGHHLEAKYLIKADPSVSFCANKERKSPLYLAAEEGLVEIGKSPLHAAILSQNEDVLLIISRMQSTLKHSEDEKGRTPLHCAASTGYLQGLRFLLERCHSADSHRADNSGIFPIHSASSQGHVHIVKVLLEHYPDLKELRNSCGENILHVAAKCGRDNLVKYFLKKGEFKMLINQKDKAGNTPLHLATIYRHPAVVNILTWDKRTNLKLLNVRGMTALDIAENILETIASFHGRLVWIALKSAGAQRAQSSVQLVLPNKESNKNTVNTLLVVTTLIATVSFAAGFTMPGGYNNSRPHEGMATLLNEDMFQVFVICNTLAMYSSVLVAITLIWAQLGDLSLVPLRLALPLLGIALAMLSLAFMAGVFVVVSSLQWLANVVLIMGVVFLFTVLALFTPLFFPSQLFPTISTFRVLRYIIYYPLSLAILVSGNHNDLEED</sequence>
<dbReference type="Proteomes" id="UP001457282">
    <property type="component" value="Unassembled WGS sequence"/>
</dbReference>
<feature type="repeat" description="ANK" evidence="7">
    <location>
        <begin position="187"/>
        <end position="210"/>
    </location>
</feature>
<dbReference type="Gene3D" id="1.25.40.20">
    <property type="entry name" value="Ankyrin repeat-containing domain"/>
    <property type="match status" value="2"/>
</dbReference>
<evidence type="ECO:0000313" key="10">
    <source>
        <dbReference type="EMBL" id="KAK9938638.1"/>
    </source>
</evidence>
<dbReference type="InterPro" id="IPR026961">
    <property type="entry name" value="PGG_dom"/>
</dbReference>
<dbReference type="InterPro" id="IPR002110">
    <property type="entry name" value="Ankyrin_rpt"/>
</dbReference>
<dbReference type="GO" id="GO:0005886">
    <property type="term" value="C:plasma membrane"/>
    <property type="evidence" value="ECO:0007669"/>
    <property type="project" value="TreeGrafter"/>
</dbReference>
<accession>A0AAW1XRH3</accession>
<dbReference type="AlphaFoldDB" id="A0AAW1XRH3"/>
<keyword evidence="4 8" id="KW-1133">Transmembrane helix</keyword>
<evidence type="ECO:0000256" key="3">
    <source>
        <dbReference type="ARBA" id="ARBA00022737"/>
    </source>
</evidence>
<evidence type="ECO:0000259" key="9">
    <source>
        <dbReference type="Pfam" id="PF13962"/>
    </source>
</evidence>
<dbReference type="Pfam" id="PF00023">
    <property type="entry name" value="Ank"/>
    <property type="match status" value="1"/>
</dbReference>
<feature type="transmembrane region" description="Helical" evidence="8">
    <location>
        <begin position="424"/>
        <end position="446"/>
    </location>
</feature>
<keyword evidence="11" id="KW-1185">Reference proteome</keyword>
<dbReference type="SUPFAM" id="SSF48403">
    <property type="entry name" value="Ankyrin repeat"/>
    <property type="match status" value="1"/>
</dbReference>
<evidence type="ECO:0000256" key="6">
    <source>
        <dbReference type="ARBA" id="ARBA00023136"/>
    </source>
</evidence>
<feature type="transmembrane region" description="Helical" evidence="8">
    <location>
        <begin position="382"/>
        <end position="404"/>
    </location>
</feature>
<evidence type="ECO:0000313" key="11">
    <source>
        <dbReference type="Proteomes" id="UP001457282"/>
    </source>
</evidence>
<keyword evidence="2 8" id="KW-0812">Transmembrane</keyword>
<dbReference type="PROSITE" id="PS50297">
    <property type="entry name" value="ANK_REP_REGION"/>
    <property type="match status" value="2"/>
</dbReference>
<keyword evidence="6 8" id="KW-0472">Membrane</keyword>
<dbReference type="PROSITE" id="PS50088">
    <property type="entry name" value="ANK_REPEAT"/>
    <property type="match status" value="2"/>
</dbReference>
<protein>
    <recommendedName>
        <fullName evidence="9">PGG domain-containing protein</fullName>
    </recommendedName>
</protein>
<feature type="transmembrane region" description="Helical" evidence="8">
    <location>
        <begin position="458"/>
        <end position="481"/>
    </location>
</feature>
<feature type="repeat" description="ANK" evidence="7">
    <location>
        <begin position="222"/>
        <end position="254"/>
    </location>
</feature>
<keyword evidence="5 7" id="KW-0040">ANK repeat</keyword>
<feature type="transmembrane region" description="Helical" evidence="8">
    <location>
        <begin position="525"/>
        <end position="542"/>
    </location>
</feature>